<evidence type="ECO:0000313" key="3">
    <source>
        <dbReference type="Proteomes" id="UP000654075"/>
    </source>
</evidence>
<sequence length="105" mass="11713">MLGSASMIQPLQDDLAHWQKLWKLRKSVGNLTIAGTPAALSQRVVRMASSRPPRNPRDLGPTCKPDPNLETPGRKIKYAPAKQRPSCFDMRMMNLGNMQLAQSNK</sequence>
<gene>
    <name evidence="2" type="ORF">PGLA1383_LOCUS50371</name>
</gene>
<dbReference type="EMBL" id="CAJNNV010031124">
    <property type="protein sequence ID" value="CAE8634751.1"/>
    <property type="molecule type" value="Genomic_DNA"/>
</dbReference>
<feature type="region of interest" description="Disordered" evidence="1">
    <location>
        <begin position="48"/>
        <end position="83"/>
    </location>
</feature>
<keyword evidence="3" id="KW-1185">Reference proteome</keyword>
<proteinExistence type="predicted"/>
<reference evidence="2" key="1">
    <citation type="submission" date="2021-02" db="EMBL/GenBank/DDBJ databases">
        <authorList>
            <person name="Dougan E. K."/>
            <person name="Rhodes N."/>
            <person name="Thang M."/>
            <person name="Chan C."/>
        </authorList>
    </citation>
    <scope>NUCLEOTIDE SEQUENCE</scope>
</reference>
<name>A0A813HAS9_POLGL</name>
<protein>
    <submittedName>
        <fullName evidence="2">Uncharacterized protein</fullName>
    </submittedName>
</protein>
<evidence type="ECO:0000313" key="2">
    <source>
        <dbReference type="EMBL" id="CAE8634751.1"/>
    </source>
</evidence>
<dbReference type="Proteomes" id="UP000654075">
    <property type="component" value="Unassembled WGS sequence"/>
</dbReference>
<dbReference type="AlphaFoldDB" id="A0A813HAS9"/>
<comment type="caution">
    <text evidence="2">The sequence shown here is derived from an EMBL/GenBank/DDBJ whole genome shotgun (WGS) entry which is preliminary data.</text>
</comment>
<accession>A0A813HAS9</accession>
<evidence type="ECO:0000256" key="1">
    <source>
        <dbReference type="SAM" id="MobiDB-lite"/>
    </source>
</evidence>
<organism evidence="2 3">
    <name type="scientific">Polarella glacialis</name>
    <name type="common">Dinoflagellate</name>
    <dbReference type="NCBI Taxonomy" id="89957"/>
    <lineage>
        <taxon>Eukaryota</taxon>
        <taxon>Sar</taxon>
        <taxon>Alveolata</taxon>
        <taxon>Dinophyceae</taxon>
        <taxon>Suessiales</taxon>
        <taxon>Suessiaceae</taxon>
        <taxon>Polarella</taxon>
    </lineage>
</organism>